<evidence type="ECO:0000313" key="8">
    <source>
        <dbReference type="EMBL" id="KAF2255332.1"/>
    </source>
</evidence>
<comment type="cofactor">
    <cofactor evidence="3">
        <name>FAD</name>
        <dbReference type="ChEBI" id="CHEBI:57692"/>
    </cofactor>
</comment>
<feature type="active site" description="Proton donor" evidence="2">
    <location>
        <position position="547"/>
    </location>
</feature>
<dbReference type="EMBL" id="ML987190">
    <property type="protein sequence ID" value="KAF2255332.1"/>
    <property type="molecule type" value="Genomic_DNA"/>
</dbReference>
<organism evidence="8 9">
    <name type="scientific">Trematosphaeria pertusa</name>
    <dbReference type="NCBI Taxonomy" id="390896"/>
    <lineage>
        <taxon>Eukaryota</taxon>
        <taxon>Fungi</taxon>
        <taxon>Dikarya</taxon>
        <taxon>Ascomycota</taxon>
        <taxon>Pezizomycotina</taxon>
        <taxon>Dothideomycetes</taxon>
        <taxon>Pleosporomycetidae</taxon>
        <taxon>Pleosporales</taxon>
        <taxon>Massarineae</taxon>
        <taxon>Trematosphaeriaceae</taxon>
        <taxon>Trematosphaeria</taxon>
    </lineage>
</organism>
<dbReference type="GO" id="GO:0050660">
    <property type="term" value="F:flavin adenine dinucleotide binding"/>
    <property type="evidence" value="ECO:0007669"/>
    <property type="project" value="InterPro"/>
</dbReference>
<dbReference type="Proteomes" id="UP000800094">
    <property type="component" value="Unassembled WGS sequence"/>
</dbReference>
<dbReference type="GeneID" id="54573361"/>
<dbReference type="InterPro" id="IPR036188">
    <property type="entry name" value="FAD/NAD-bd_sf"/>
</dbReference>
<dbReference type="SUPFAM" id="SSF51905">
    <property type="entry name" value="FAD/NAD(P)-binding domain"/>
    <property type="match status" value="1"/>
</dbReference>
<keyword evidence="5" id="KW-0732">Signal</keyword>
<dbReference type="PROSITE" id="PS00624">
    <property type="entry name" value="GMC_OXRED_2"/>
    <property type="match status" value="1"/>
</dbReference>
<dbReference type="Pfam" id="PF00732">
    <property type="entry name" value="GMC_oxred_N"/>
    <property type="match status" value="1"/>
</dbReference>
<dbReference type="Gene3D" id="3.50.50.60">
    <property type="entry name" value="FAD/NAD(P)-binding domain"/>
    <property type="match status" value="1"/>
</dbReference>
<feature type="chain" id="PRO_5025613158" evidence="5">
    <location>
        <begin position="22"/>
        <end position="610"/>
    </location>
</feature>
<proteinExistence type="inferred from homology"/>
<evidence type="ECO:0000256" key="3">
    <source>
        <dbReference type="PIRSR" id="PIRSR000137-2"/>
    </source>
</evidence>
<evidence type="ECO:0000256" key="2">
    <source>
        <dbReference type="PIRSR" id="PIRSR000137-1"/>
    </source>
</evidence>
<dbReference type="Pfam" id="PF05199">
    <property type="entry name" value="GMC_oxred_C"/>
    <property type="match status" value="1"/>
</dbReference>
<dbReference type="InterPro" id="IPR000172">
    <property type="entry name" value="GMC_OxRdtase_N"/>
</dbReference>
<dbReference type="OrthoDB" id="269227at2759"/>
<dbReference type="PANTHER" id="PTHR11552:SF115">
    <property type="entry name" value="DEHYDROGENASE XPTC-RELATED"/>
    <property type="match status" value="1"/>
</dbReference>
<feature type="domain" description="Glucose-methanol-choline oxidoreductase N-terminal" evidence="7">
    <location>
        <begin position="291"/>
        <end position="305"/>
    </location>
</feature>
<dbReference type="Gene3D" id="3.30.560.10">
    <property type="entry name" value="Glucose Oxidase, domain 3"/>
    <property type="match status" value="1"/>
</dbReference>
<comment type="similarity">
    <text evidence="1 4">Belongs to the GMC oxidoreductase family.</text>
</comment>
<keyword evidence="3 4" id="KW-0274">FAD</keyword>
<feature type="active site" description="Proton acceptor" evidence="2">
    <location>
        <position position="590"/>
    </location>
</feature>
<dbReference type="InterPro" id="IPR012132">
    <property type="entry name" value="GMC_OxRdtase"/>
</dbReference>
<feature type="binding site" evidence="3">
    <location>
        <position position="250"/>
    </location>
    <ligand>
        <name>FAD</name>
        <dbReference type="ChEBI" id="CHEBI:57692"/>
    </ligand>
</feature>
<dbReference type="RefSeq" id="XP_033690336.1">
    <property type="nucleotide sequence ID" value="XM_033820031.1"/>
</dbReference>
<dbReference type="GO" id="GO:0016614">
    <property type="term" value="F:oxidoreductase activity, acting on CH-OH group of donors"/>
    <property type="evidence" value="ECO:0007669"/>
    <property type="project" value="InterPro"/>
</dbReference>
<evidence type="ECO:0000256" key="1">
    <source>
        <dbReference type="ARBA" id="ARBA00010790"/>
    </source>
</evidence>
<dbReference type="SUPFAM" id="SSF54373">
    <property type="entry name" value="FAD-linked reductases, C-terminal domain"/>
    <property type="match status" value="1"/>
</dbReference>
<sequence>MFGLYLLTGFALAAVASQLTANQTYDYIIVGGGLTGLVVANRLSEDGTKSVLVIENGHVDDSPLPRIPYLAATINTASMYPSLISAPIAQLANRTWPVRVGNVVGGGSVVNGMMFDRGSNADYDAWEDLGNVGWGWKGLAPYFKKAFTFTPPSETTIKEIGITYDESTYGDGPVQVSIPSYQYPDYKWMFGSWRNESVPMPKEGFANPIGAFWAPNTIDNSTAERCHAKKAYYDPAQSRPNLKLVTGTHVDEILFSTRNGTVTATGVRMTSRSDPTASEAFASREVILAAGAIFTPHLLMISGIGPADVLSSANITLKASNPGVGSNFQDHTTAYMNYNISNLAFPNYNTLATNASFNASAAAQYEKDRSGPWSGSRGNALAMLTLRNFSTKYQDLALETESQEPVDFLPERYAQNAALYAGFIRQRDILLNQYRGLPGYDAAVGEMPIQPNNRATAVHQKPLSRGTITLNTTHPHAYPIVQYNSLQNPVDKAILCELIRWNRKHWASPALSRYQPIENAPGAEYVEDDEIIAALLRKNAIDPSFSHPSGSCAMMPKVLGGCVSDQLLVYGVEKLSVVDASIIPMIPAAHLQATMYAVAEKAADIIKARS</sequence>
<accession>A0A6A6IZJ1</accession>
<reference evidence="8" key="1">
    <citation type="journal article" date="2020" name="Stud. Mycol.">
        <title>101 Dothideomycetes genomes: a test case for predicting lifestyles and emergence of pathogens.</title>
        <authorList>
            <person name="Haridas S."/>
            <person name="Albert R."/>
            <person name="Binder M."/>
            <person name="Bloem J."/>
            <person name="Labutti K."/>
            <person name="Salamov A."/>
            <person name="Andreopoulos B."/>
            <person name="Baker S."/>
            <person name="Barry K."/>
            <person name="Bills G."/>
            <person name="Bluhm B."/>
            <person name="Cannon C."/>
            <person name="Castanera R."/>
            <person name="Culley D."/>
            <person name="Daum C."/>
            <person name="Ezra D."/>
            <person name="Gonzalez J."/>
            <person name="Henrissat B."/>
            <person name="Kuo A."/>
            <person name="Liang C."/>
            <person name="Lipzen A."/>
            <person name="Lutzoni F."/>
            <person name="Magnuson J."/>
            <person name="Mondo S."/>
            <person name="Nolan M."/>
            <person name="Ohm R."/>
            <person name="Pangilinan J."/>
            <person name="Park H.-J."/>
            <person name="Ramirez L."/>
            <person name="Alfaro M."/>
            <person name="Sun H."/>
            <person name="Tritt A."/>
            <person name="Yoshinaga Y."/>
            <person name="Zwiers L.-H."/>
            <person name="Turgeon B."/>
            <person name="Goodwin S."/>
            <person name="Spatafora J."/>
            <person name="Crous P."/>
            <person name="Grigoriev I."/>
        </authorList>
    </citation>
    <scope>NUCLEOTIDE SEQUENCE</scope>
    <source>
        <strain evidence="8">CBS 122368</strain>
    </source>
</reference>
<name>A0A6A6IZJ1_9PLEO</name>
<keyword evidence="9" id="KW-1185">Reference proteome</keyword>
<dbReference type="InterPro" id="IPR007867">
    <property type="entry name" value="GMC_OxRtase_C"/>
</dbReference>
<dbReference type="PROSITE" id="PS00623">
    <property type="entry name" value="GMC_OXRED_1"/>
    <property type="match status" value="1"/>
</dbReference>
<feature type="domain" description="Glucose-methanol-choline oxidoreductase N-terminal" evidence="6">
    <location>
        <begin position="101"/>
        <end position="124"/>
    </location>
</feature>
<gene>
    <name evidence="8" type="ORF">BU26DRAFT_154022</name>
</gene>
<evidence type="ECO:0000256" key="5">
    <source>
        <dbReference type="SAM" id="SignalP"/>
    </source>
</evidence>
<evidence type="ECO:0000259" key="7">
    <source>
        <dbReference type="PROSITE" id="PS00624"/>
    </source>
</evidence>
<protein>
    <submittedName>
        <fullName evidence="8">GMC oxidoreductase</fullName>
    </submittedName>
</protein>
<evidence type="ECO:0000256" key="4">
    <source>
        <dbReference type="RuleBase" id="RU003968"/>
    </source>
</evidence>
<feature type="binding site" evidence="3">
    <location>
        <position position="103"/>
    </location>
    <ligand>
        <name>FAD</name>
        <dbReference type="ChEBI" id="CHEBI:57692"/>
    </ligand>
</feature>
<feature type="signal peptide" evidence="5">
    <location>
        <begin position="1"/>
        <end position="21"/>
    </location>
</feature>
<keyword evidence="4" id="KW-0285">Flavoprotein</keyword>
<evidence type="ECO:0000259" key="6">
    <source>
        <dbReference type="PROSITE" id="PS00623"/>
    </source>
</evidence>
<dbReference type="AlphaFoldDB" id="A0A6A6IZJ1"/>
<dbReference type="GO" id="GO:0044550">
    <property type="term" value="P:secondary metabolite biosynthetic process"/>
    <property type="evidence" value="ECO:0007669"/>
    <property type="project" value="TreeGrafter"/>
</dbReference>
<dbReference type="PIRSF" id="PIRSF000137">
    <property type="entry name" value="Alcohol_oxidase"/>
    <property type="match status" value="1"/>
</dbReference>
<evidence type="ECO:0000313" key="9">
    <source>
        <dbReference type="Proteomes" id="UP000800094"/>
    </source>
</evidence>
<dbReference type="PANTHER" id="PTHR11552">
    <property type="entry name" value="GLUCOSE-METHANOL-CHOLINE GMC OXIDOREDUCTASE"/>
    <property type="match status" value="1"/>
</dbReference>